<keyword evidence="1" id="KW-0808">Transferase</keyword>
<keyword evidence="3" id="KW-0902">Two-component regulatory system</keyword>
<gene>
    <name evidence="6" type="ORF">CR105_16305</name>
</gene>
<dbReference type="Gene3D" id="3.30.450.20">
    <property type="entry name" value="PAS domain"/>
    <property type="match status" value="1"/>
</dbReference>
<organism evidence="6 7">
    <name type="scientific">Massilia eurypsychrophila</name>
    <dbReference type="NCBI Taxonomy" id="1485217"/>
    <lineage>
        <taxon>Bacteria</taxon>
        <taxon>Pseudomonadati</taxon>
        <taxon>Pseudomonadota</taxon>
        <taxon>Betaproteobacteria</taxon>
        <taxon>Burkholderiales</taxon>
        <taxon>Oxalobacteraceae</taxon>
        <taxon>Telluria group</taxon>
        <taxon>Massilia</taxon>
    </lineage>
</organism>
<dbReference type="SUPFAM" id="SSF55785">
    <property type="entry name" value="PYP-like sensor domain (PAS domain)"/>
    <property type="match status" value="1"/>
</dbReference>
<reference evidence="6" key="1">
    <citation type="submission" date="2017-10" db="EMBL/GenBank/DDBJ databases">
        <title>Massilia psychrophilum sp. nov., a novel purple-pigmented bacterium isolated from Tianshan glacier, Xinjiang Municipality, China.</title>
        <authorList>
            <person name="Wang H."/>
        </authorList>
    </citation>
    <scope>NUCLEOTIDE SEQUENCE [LARGE SCALE GENOMIC DNA]</scope>
    <source>
        <strain evidence="6">JCM 30074</strain>
    </source>
</reference>
<keyword evidence="7" id="KW-1185">Reference proteome</keyword>
<dbReference type="NCBIfam" id="TIGR00229">
    <property type="entry name" value="sensory_box"/>
    <property type="match status" value="1"/>
</dbReference>
<dbReference type="Proteomes" id="UP000230390">
    <property type="component" value="Unassembled WGS sequence"/>
</dbReference>
<evidence type="ECO:0000313" key="7">
    <source>
        <dbReference type="Proteomes" id="UP000230390"/>
    </source>
</evidence>
<evidence type="ECO:0000259" key="5">
    <source>
        <dbReference type="PROSITE" id="PS50112"/>
    </source>
</evidence>
<dbReference type="PANTHER" id="PTHR24421">
    <property type="entry name" value="NITRATE/NITRITE SENSOR PROTEIN NARX-RELATED"/>
    <property type="match status" value="1"/>
</dbReference>
<sequence length="447" mass="48334">MNRRRLKSTSLAVAAVLLALVSAAGVAHVVQIFPLPTALLSLLLTLAAACALSLLCIRRLLATRDAIANEFRKLHADEAGQHQEAQRALAMSELKLREVISIMPMTLFIKDPESRMLMMNKAAEQQFGFDFSVVSGNNAHTMFPPEQMAVFLANDRAAFAKGELVIQEDLTFSHSHNEDRVLQTFKKPIFDAVTGEPDFLICMSVDTTDRKRAEQALQASYLQLRQLMAHLDEAKDETHRRLAAAIHDELGQNLMALKIDIEMLHNRAGERHPRLRGKVGHALDTVNASIGSVRAIINELHPNTLALGLTAAMEWLVGQFEARSGIATTLSVSGADAGGHDPRRAAGLFRIVQETLLDILQHAQAMQVEITVAFGVEQLSITIVDDGIASTERAASDAGGVGLRGIRERVNMFGGQMLVARRGGGAGTSVVIVMPAAAGAVELAVVE</sequence>
<evidence type="ECO:0000313" key="6">
    <source>
        <dbReference type="EMBL" id="PIL43909.1"/>
    </source>
</evidence>
<accession>A0A2G8TD65</accession>
<feature type="transmembrane region" description="Helical" evidence="4">
    <location>
        <begin position="37"/>
        <end position="57"/>
    </location>
</feature>
<dbReference type="InterPro" id="IPR036890">
    <property type="entry name" value="HATPase_C_sf"/>
</dbReference>
<evidence type="ECO:0000256" key="4">
    <source>
        <dbReference type="SAM" id="Phobius"/>
    </source>
</evidence>
<dbReference type="OrthoDB" id="9792869at2"/>
<dbReference type="CDD" id="cd16917">
    <property type="entry name" value="HATPase_UhpB-NarQ-NarX-like"/>
    <property type="match status" value="1"/>
</dbReference>
<keyword evidence="2" id="KW-0418">Kinase</keyword>
<evidence type="ECO:0000256" key="3">
    <source>
        <dbReference type="ARBA" id="ARBA00023012"/>
    </source>
</evidence>
<dbReference type="CDD" id="cd00130">
    <property type="entry name" value="PAS"/>
    <property type="match status" value="1"/>
</dbReference>
<dbReference type="InterPro" id="IPR003594">
    <property type="entry name" value="HATPase_dom"/>
</dbReference>
<dbReference type="GO" id="GO:0016020">
    <property type="term" value="C:membrane"/>
    <property type="evidence" value="ECO:0007669"/>
    <property type="project" value="InterPro"/>
</dbReference>
<dbReference type="InterPro" id="IPR050482">
    <property type="entry name" value="Sensor_HK_TwoCompSys"/>
</dbReference>
<dbReference type="Gene3D" id="1.20.5.1930">
    <property type="match status" value="1"/>
</dbReference>
<protein>
    <submittedName>
        <fullName evidence="6">PAS domain containing protein</fullName>
    </submittedName>
</protein>
<feature type="domain" description="PAS" evidence="5">
    <location>
        <begin position="92"/>
        <end position="162"/>
    </location>
</feature>
<name>A0A2G8TD65_9BURK</name>
<dbReference type="Pfam" id="PF02518">
    <property type="entry name" value="HATPase_c"/>
    <property type="match status" value="1"/>
</dbReference>
<evidence type="ECO:0000256" key="2">
    <source>
        <dbReference type="ARBA" id="ARBA00022777"/>
    </source>
</evidence>
<dbReference type="Gene3D" id="3.30.565.10">
    <property type="entry name" value="Histidine kinase-like ATPase, C-terminal domain"/>
    <property type="match status" value="1"/>
</dbReference>
<keyword evidence="4" id="KW-0472">Membrane</keyword>
<dbReference type="EMBL" id="PDOC01000010">
    <property type="protein sequence ID" value="PIL43909.1"/>
    <property type="molecule type" value="Genomic_DNA"/>
</dbReference>
<dbReference type="PANTHER" id="PTHR24421:SF59">
    <property type="entry name" value="OXYGEN SENSOR HISTIDINE KINASE NREB"/>
    <property type="match status" value="1"/>
</dbReference>
<keyword evidence="4" id="KW-1133">Transmembrane helix</keyword>
<dbReference type="GO" id="GO:0000155">
    <property type="term" value="F:phosphorelay sensor kinase activity"/>
    <property type="evidence" value="ECO:0007669"/>
    <property type="project" value="InterPro"/>
</dbReference>
<comment type="caution">
    <text evidence="6">The sequence shown here is derived from an EMBL/GenBank/DDBJ whole genome shotgun (WGS) entry which is preliminary data.</text>
</comment>
<dbReference type="RefSeq" id="WP_099790059.1">
    <property type="nucleotide sequence ID" value="NZ_JBHLYV010000012.1"/>
</dbReference>
<dbReference type="InterPro" id="IPR000014">
    <property type="entry name" value="PAS"/>
</dbReference>
<dbReference type="Pfam" id="PF08448">
    <property type="entry name" value="PAS_4"/>
    <property type="match status" value="1"/>
</dbReference>
<dbReference type="PROSITE" id="PS50112">
    <property type="entry name" value="PAS"/>
    <property type="match status" value="1"/>
</dbReference>
<proteinExistence type="predicted"/>
<dbReference type="SUPFAM" id="SSF55874">
    <property type="entry name" value="ATPase domain of HSP90 chaperone/DNA topoisomerase II/histidine kinase"/>
    <property type="match status" value="1"/>
</dbReference>
<dbReference type="SMART" id="SM00091">
    <property type="entry name" value="PAS"/>
    <property type="match status" value="1"/>
</dbReference>
<dbReference type="InterPro" id="IPR013656">
    <property type="entry name" value="PAS_4"/>
</dbReference>
<dbReference type="GO" id="GO:0046983">
    <property type="term" value="F:protein dimerization activity"/>
    <property type="evidence" value="ECO:0007669"/>
    <property type="project" value="InterPro"/>
</dbReference>
<dbReference type="Pfam" id="PF07730">
    <property type="entry name" value="HisKA_3"/>
    <property type="match status" value="1"/>
</dbReference>
<dbReference type="InterPro" id="IPR035965">
    <property type="entry name" value="PAS-like_dom_sf"/>
</dbReference>
<dbReference type="InterPro" id="IPR011712">
    <property type="entry name" value="Sig_transdc_His_kin_sub3_dim/P"/>
</dbReference>
<evidence type="ECO:0000256" key="1">
    <source>
        <dbReference type="ARBA" id="ARBA00022679"/>
    </source>
</evidence>
<keyword evidence="4" id="KW-0812">Transmembrane</keyword>
<dbReference type="AlphaFoldDB" id="A0A2G8TD65"/>